<keyword evidence="4" id="KW-0862">Zinc</keyword>
<dbReference type="AlphaFoldDB" id="A0AAV8C7D4"/>
<sequence length="180" mass="20307">MDNPAKGFTHAVCPNCKIALRVIPIFSTSAPFGCVENKVEMPFDMPKSFDVHCDRCDTIFRFNPDPDELQGITQQLTSSTISSRNQILPSAAPSVSDEPANPRTLFVVKPDPEKKHRVPSAYNRFMREEIALIKANKPGIPQREAFRMAAENWAKNDRGSVARQLFHLQISVYDEINTKF</sequence>
<dbReference type="PANTHER" id="PTHR31675">
    <property type="entry name" value="PROTEIN YABBY 6-RELATED"/>
    <property type="match status" value="1"/>
</dbReference>
<dbReference type="PANTHER" id="PTHR31675:SF1">
    <property type="entry name" value="PROTEIN CRABS CLAW"/>
    <property type="match status" value="1"/>
</dbReference>
<feature type="domain" description="YABBY protein C-terminal" evidence="5">
    <location>
        <begin position="97"/>
        <end position="158"/>
    </location>
</feature>
<dbReference type="GO" id="GO:0008270">
    <property type="term" value="F:zinc ion binding"/>
    <property type="evidence" value="ECO:0007669"/>
    <property type="project" value="UniProtKB-KW"/>
</dbReference>
<accession>A0AAV8C7D4</accession>
<dbReference type="Proteomes" id="UP001140206">
    <property type="component" value="Chromosome 5"/>
</dbReference>
<protein>
    <submittedName>
        <fullName evidence="6">C2C2-YABBY transcription factor</fullName>
    </submittedName>
</protein>
<dbReference type="GO" id="GO:0045165">
    <property type="term" value="P:cell fate commitment"/>
    <property type="evidence" value="ECO:0007669"/>
    <property type="project" value="TreeGrafter"/>
</dbReference>
<keyword evidence="2" id="KW-0479">Metal-binding</keyword>
<evidence type="ECO:0000256" key="1">
    <source>
        <dbReference type="ARBA" id="ARBA00010325"/>
    </source>
</evidence>
<evidence type="ECO:0000313" key="7">
    <source>
        <dbReference type="Proteomes" id="UP001140206"/>
    </source>
</evidence>
<evidence type="ECO:0000259" key="5">
    <source>
        <dbReference type="Pfam" id="PF04690"/>
    </source>
</evidence>
<gene>
    <name evidence="6" type="ORF">LUZ62_084782</name>
</gene>
<dbReference type="GO" id="GO:0048479">
    <property type="term" value="P:style development"/>
    <property type="evidence" value="ECO:0007669"/>
    <property type="project" value="TreeGrafter"/>
</dbReference>
<comment type="similarity">
    <text evidence="1">Belongs to the YABBY family.</text>
</comment>
<dbReference type="SUPFAM" id="SSF47095">
    <property type="entry name" value="HMG-box"/>
    <property type="match status" value="1"/>
</dbReference>
<comment type="caution">
    <text evidence="6">The sequence shown here is derived from an EMBL/GenBank/DDBJ whole genome shotgun (WGS) entry which is preliminary data.</text>
</comment>
<proteinExistence type="inferred from homology"/>
<name>A0AAV8C7D4_9POAL</name>
<evidence type="ECO:0000256" key="4">
    <source>
        <dbReference type="ARBA" id="ARBA00022833"/>
    </source>
</evidence>
<organism evidence="6 7">
    <name type="scientific">Rhynchospora pubera</name>
    <dbReference type="NCBI Taxonomy" id="906938"/>
    <lineage>
        <taxon>Eukaryota</taxon>
        <taxon>Viridiplantae</taxon>
        <taxon>Streptophyta</taxon>
        <taxon>Embryophyta</taxon>
        <taxon>Tracheophyta</taxon>
        <taxon>Spermatophyta</taxon>
        <taxon>Magnoliopsida</taxon>
        <taxon>Liliopsida</taxon>
        <taxon>Poales</taxon>
        <taxon>Cyperaceae</taxon>
        <taxon>Cyperoideae</taxon>
        <taxon>Rhynchosporeae</taxon>
        <taxon>Rhynchospora</taxon>
    </lineage>
</organism>
<dbReference type="GO" id="GO:0005634">
    <property type="term" value="C:nucleus"/>
    <property type="evidence" value="ECO:0007669"/>
    <property type="project" value="TreeGrafter"/>
</dbReference>
<dbReference type="InterPro" id="IPR006780">
    <property type="entry name" value="YABBY"/>
</dbReference>
<dbReference type="EMBL" id="JAMFTS010000005">
    <property type="protein sequence ID" value="KAJ4750377.1"/>
    <property type="molecule type" value="Genomic_DNA"/>
</dbReference>
<dbReference type="Pfam" id="PF04690">
    <property type="entry name" value="YABBY"/>
    <property type="match status" value="1"/>
</dbReference>
<dbReference type="GO" id="GO:0010582">
    <property type="term" value="P:floral meristem determinacy"/>
    <property type="evidence" value="ECO:0007669"/>
    <property type="project" value="TreeGrafter"/>
</dbReference>
<evidence type="ECO:0000313" key="6">
    <source>
        <dbReference type="EMBL" id="KAJ4750377.1"/>
    </source>
</evidence>
<keyword evidence="3" id="KW-0863">Zinc-finger</keyword>
<evidence type="ECO:0000256" key="2">
    <source>
        <dbReference type="ARBA" id="ARBA00022723"/>
    </source>
</evidence>
<evidence type="ECO:0000256" key="3">
    <source>
        <dbReference type="ARBA" id="ARBA00022771"/>
    </source>
</evidence>
<dbReference type="InterPro" id="IPR056775">
    <property type="entry name" value="YABBY_C"/>
</dbReference>
<dbReference type="CDD" id="cd00084">
    <property type="entry name" value="HMG-box_SF"/>
    <property type="match status" value="1"/>
</dbReference>
<dbReference type="InterPro" id="IPR036910">
    <property type="entry name" value="HMG_box_dom_sf"/>
</dbReference>
<dbReference type="Gene3D" id="1.10.30.10">
    <property type="entry name" value="High mobility group box domain"/>
    <property type="match status" value="1"/>
</dbReference>
<keyword evidence="7" id="KW-1185">Reference proteome</keyword>
<dbReference type="GO" id="GO:0048366">
    <property type="term" value="P:leaf development"/>
    <property type="evidence" value="ECO:0007669"/>
    <property type="project" value="TreeGrafter"/>
</dbReference>
<reference evidence="6" key="1">
    <citation type="submission" date="2022-08" db="EMBL/GenBank/DDBJ databases">
        <authorList>
            <person name="Marques A."/>
        </authorList>
    </citation>
    <scope>NUCLEOTIDE SEQUENCE</scope>
    <source>
        <strain evidence="6">RhyPub2mFocal</strain>
        <tissue evidence="6">Leaves</tissue>
    </source>
</reference>